<dbReference type="EMBL" id="AORV01000065">
    <property type="protein sequence ID" value="EMS69645.1"/>
    <property type="molecule type" value="Genomic_DNA"/>
</dbReference>
<reference evidence="1 2" key="1">
    <citation type="journal article" date="2013" name="Genome Announc.">
        <title>Draft Genome Sequence of the Cellulolytic, Mesophilic, Anaerobic Bacterium Clostridium termitidis Strain CT1112 (DSM 5398).</title>
        <authorList>
            <person name="Lal S."/>
            <person name="Ramachandran U."/>
            <person name="Zhang X."/>
            <person name="Munir R."/>
            <person name="Sparling R."/>
            <person name="Levin D.B."/>
        </authorList>
    </citation>
    <scope>NUCLEOTIDE SEQUENCE [LARGE SCALE GENOMIC DNA]</scope>
    <source>
        <strain evidence="1 2">CT1112</strain>
    </source>
</reference>
<comment type="caution">
    <text evidence="1">The sequence shown here is derived from an EMBL/GenBank/DDBJ whole genome shotgun (WGS) entry which is preliminary data.</text>
</comment>
<evidence type="ECO:0000313" key="1">
    <source>
        <dbReference type="EMBL" id="EMS69645.1"/>
    </source>
</evidence>
<gene>
    <name evidence="1" type="ORF">CTER_4548</name>
</gene>
<dbReference type="RefSeq" id="WP_004629920.1">
    <property type="nucleotide sequence ID" value="NZ_AORV01000065.1"/>
</dbReference>
<accession>S0FFG2</accession>
<keyword evidence="2" id="KW-1185">Reference proteome</keyword>
<evidence type="ECO:0000313" key="2">
    <source>
        <dbReference type="Proteomes" id="UP000014155"/>
    </source>
</evidence>
<dbReference type="PATRIC" id="fig|1195236.3.peg.4731"/>
<proteinExistence type="predicted"/>
<dbReference type="eggNOG" id="ENOG50338HA">
    <property type="taxonomic scope" value="Bacteria"/>
</dbReference>
<protein>
    <submittedName>
        <fullName evidence="1">Uncharacterized protein</fullName>
    </submittedName>
</protein>
<organism evidence="1 2">
    <name type="scientific">Ruminiclostridium cellobioparum subsp. termitidis CT1112</name>
    <dbReference type="NCBI Taxonomy" id="1195236"/>
    <lineage>
        <taxon>Bacteria</taxon>
        <taxon>Bacillati</taxon>
        <taxon>Bacillota</taxon>
        <taxon>Clostridia</taxon>
        <taxon>Eubacteriales</taxon>
        <taxon>Oscillospiraceae</taxon>
        <taxon>Ruminiclostridium</taxon>
    </lineage>
</organism>
<dbReference type="AlphaFoldDB" id="S0FFG2"/>
<dbReference type="STRING" id="1195236.CTER_4548"/>
<dbReference type="Proteomes" id="UP000014155">
    <property type="component" value="Unassembled WGS sequence"/>
</dbReference>
<sequence>MSVTLSLWSTKQGEIRRFLHSFYQKDYIMEEDSRRWVKKFFNPMDSIDMISALMDNYESFGVTLYIHMENGYLHKITEENYDDVIKGLIGIYYLTVNCEPGLEIS</sequence>
<name>S0FFG2_RUMCE</name>